<dbReference type="FunFam" id="2.70.150.10:FF:000002">
    <property type="entry name" value="Copper-transporting ATPase 1, putative"/>
    <property type="match status" value="1"/>
</dbReference>
<dbReference type="Proteomes" id="UP000050909">
    <property type="component" value="Unassembled WGS sequence"/>
</dbReference>
<evidence type="ECO:0000256" key="1">
    <source>
        <dbReference type="ARBA" id="ARBA00004651"/>
    </source>
</evidence>
<evidence type="ECO:0000256" key="5">
    <source>
        <dbReference type="ARBA" id="ARBA00022723"/>
    </source>
</evidence>
<dbReference type="InterPro" id="IPR018303">
    <property type="entry name" value="ATPase_P-typ_P_site"/>
</dbReference>
<keyword evidence="8" id="KW-0406">Ion transport</keyword>
<dbReference type="PROSITE" id="PS01229">
    <property type="entry name" value="COF_2"/>
    <property type="match status" value="1"/>
</dbReference>
<comment type="catalytic activity">
    <reaction evidence="11">
        <text>Cd(2+)(in) + ATP + H2O = Cd(2+)(out) + ADP + phosphate + H(+)</text>
        <dbReference type="Rhea" id="RHEA:12132"/>
        <dbReference type="ChEBI" id="CHEBI:15377"/>
        <dbReference type="ChEBI" id="CHEBI:15378"/>
        <dbReference type="ChEBI" id="CHEBI:30616"/>
        <dbReference type="ChEBI" id="CHEBI:43474"/>
        <dbReference type="ChEBI" id="CHEBI:48775"/>
        <dbReference type="ChEBI" id="CHEBI:456216"/>
        <dbReference type="EC" id="7.2.2.21"/>
    </reaction>
</comment>
<keyword evidence="12" id="KW-0067">ATP-binding</keyword>
<evidence type="ECO:0000256" key="2">
    <source>
        <dbReference type="ARBA" id="ARBA00006024"/>
    </source>
</evidence>
<evidence type="ECO:0000256" key="4">
    <source>
        <dbReference type="ARBA" id="ARBA00022692"/>
    </source>
</evidence>
<dbReference type="InterPro" id="IPR023299">
    <property type="entry name" value="ATPase_P-typ_cyto_dom_N"/>
</dbReference>
<keyword evidence="6" id="KW-1278">Translocase</keyword>
<name>A0A0R1GVQ9_9LACO</name>
<evidence type="ECO:0000313" key="15">
    <source>
        <dbReference type="Proteomes" id="UP000050909"/>
    </source>
</evidence>
<organism evidence="14 15">
    <name type="scientific">Amylolactobacillus amylotrophicus DSM 20534</name>
    <dbReference type="NCBI Taxonomy" id="1423722"/>
    <lineage>
        <taxon>Bacteria</taxon>
        <taxon>Bacillati</taxon>
        <taxon>Bacillota</taxon>
        <taxon>Bacilli</taxon>
        <taxon>Lactobacillales</taxon>
        <taxon>Lactobacillaceae</taxon>
        <taxon>Amylolactobacillus</taxon>
    </lineage>
</organism>
<evidence type="ECO:0000256" key="8">
    <source>
        <dbReference type="ARBA" id="ARBA00023065"/>
    </source>
</evidence>
<dbReference type="PRINTS" id="PR00941">
    <property type="entry name" value="CDATPASE"/>
</dbReference>
<dbReference type="InterPro" id="IPR001757">
    <property type="entry name" value="P_typ_ATPase"/>
</dbReference>
<keyword evidence="12" id="KW-0547">Nucleotide-binding</keyword>
<evidence type="ECO:0000256" key="10">
    <source>
        <dbReference type="ARBA" id="ARBA00039103"/>
    </source>
</evidence>
<dbReference type="SFLD" id="SFLDF00027">
    <property type="entry name" value="p-type_atpase"/>
    <property type="match status" value="1"/>
</dbReference>
<feature type="transmembrane region" description="Helical" evidence="12">
    <location>
        <begin position="582"/>
        <end position="602"/>
    </location>
</feature>
<evidence type="ECO:0000256" key="7">
    <source>
        <dbReference type="ARBA" id="ARBA00022989"/>
    </source>
</evidence>
<feature type="transmembrane region" description="Helical" evidence="12">
    <location>
        <begin position="264"/>
        <end position="284"/>
    </location>
</feature>
<evidence type="ECO:0000256" key="3">
    <source>
        <dbReference type="ARBA" id="ARBA00022539"/>
    </source>
</evidence>
<feature type="transmembrane region" description="Helical" evidence="12">
    <location>
        <begin position="16"/>
        <end position="34"/>
    </location>
</feature>
<dbReference type="CDD" id="cd02079">
    <property type="entry name" value="P-type_ATPase_HM"/>
    <property type="match status" value="1"/>
</dbReference>
<evidence type="ECO:0000256" key="6">
    <source>
        <dbReference type="ARBA" id="ARBA00022967"/>
    </source>
</evidence>
<dbReference type="NCBIfam" id="TIGR01494">
    <property type="entry name" value="ATPase_P-type"/>
    <property type="match status" value="1"/>
</dbReference>
<dbReference type="GO" id="GO:0005524">
    <property type="term" value="F:ATP binding"/>
    <property type="evidence" value="ECO:0007669"/>
    <property type="project" value="UniProtKB-UniRule"/>
</dbReference>
<dbReference type="SFLD" id="SFLDG00002">
    <property type="entry name" value="C1.7:_P-type_atpase_like"/>
    <property type="match status" value="1"/>
</dbReference>
<sequence>MRKMIKLQKFLRTHSTHITLIAAILIVLGLVTKYLGPLTIISNILLAAASVIAGFPIIIRAYSALRAKVVSIELLVSIAVIGAFIIGEYNESAIVTFLFLFGDFLEQKTLAKTRSSIKSLAEMAPTTALVLQDDGSTEEVDVDDVLIGDHILVKPGAQTPVDGAVIEGHGYLDESAITGESREVKKEIGDSVYSGAVLSNGFLTIEATKVGEDTTFAKILELVEDAQDTKSKAEKFIDKFAKYYTPAVLLIALIVFIFSQDIKLAITVLVLGCPGALVIGAPVSNVAGIGNGAKHGVLVKGASVMDEFAKIDTFVFDKTGTLTTGKTTVTNYISYLGADEDVTENELLQQVAKAESLSDHPLGTAIINYVNNKKLDFQNLVIDHNEAVKGQGLVVNFGANKLLLGNEKMLREQKVSATDEQLDEIQQIKETGSSLVIVMNEQKVLALIGISDEMRPEAKDRLAALKAAGAKKLIMLTGDNQVTADYVGKKLGLDEVRADLLPDQKAEIIKQLMHDGNRVAFIGDGINDSPSLATADIGIAMGSGTDVAIETSDVVLMASSMSQLLFAYKLAKKTVLNTRENIAISIGVVIFLLIGLLLGFIYMASGMFVHEASILVVILNAMRLLKFRTKEQKLTQINFSNEPAAYTTGKN</sequence>
<comment type="caution">
    <text evidence="14">The sequence shown here is derived from an EMBL/GenBank/DDBJ whole genome shotgun (WGS) entry which is preliminary data.</text>
</comment>
<dbReference type="GO" id="GO:0016887">
    <property type="term" value="F:ATP hydrolysis activity"/>
    <property type="evidence" value="ECO:0007669"/>
    <property type="project" value="InterPro"/>
</dbReference>
<keyword evidence="7 12" id="KW-1133">Transmembrane helix</keyword>
<dbReference type="Pfam" id="PF00122">
    <property type="entry name" value="E1-E2_ATPase"/>
    <property type="match status" value="1"/>
</dbReference>
<proteinExistence type="inferred from homology"/>
<dbReference type="PATRIC" id="fig|1423722.3.peg.902"/>
<dbReference type="InterPro" id="IPR059000">
    <property type="entry name" value="ATPase_P-type_domA"/>
</dbReference>
<dbReference type="SUPFAM" id="SSF81653">
    <property type="entry name" value="Calcium ATPase, transduction domain A"/>
    <property type="match status" value="1"/>
</dbReference>
<dbReference type="InterPro" id="IPR027256">
    <property type="entry name" value="P-typ_ATPase_IB"/>
</dbReference>
<dbReference type="EMBL" id="AZCV01000002">
    <property type="protein sequence ID" value="KRK38112.1"/>
    <property type="molecule type" value="Genomic_DNA"/>
</dbReference>
<dbReference type="GO" id="GO:0005886">
    <property type="term" value="C:plasma membrane"/>
    <property type="evidence" value="ECO:0007669"/>
    <property type="project" value="UniProtKB-SubCell"/>
</dbReference>
<dbReference type="Gene3D" id="2.70.150.10">
    <property type="entry name" value="Calcium-transporting ATPase, cytoplasmic transduction domain A"/>
    <property type="match status" value="1"/>
</dbReference>
<keyword evidence="15" id="KW-1185">Reference proteome</keyword>
<evidence type="ECO:0000256" key="9">
    <source>
        <dbReference type="ARBA" id="ARBA00023136"/>
    </source>
</evidence>
<evidence type="ECO:0000259" key="13">
    <source>
        <dbReference type="Pfam" id="PF00122"/>
    </source>
</evidence>
<protein>
    <recommendedName>
        <fullName evidence="10">Cd(2+)-exporting ATPase</fullName>
        <ecNumber evidence="10">7.2.2.21</ecNumber>
    </recommendedName>
</protein>
<dbReference type="Pfam" id="PF00702">
    <property type="entry name" value="Hydrolase"/>
    <property type="match status" value="1"/>
</dbReference>
<keyword evidence="5 12" id="KW-0479">Metal-binding</keyword>
<dbReference type="NCBIfam" id="TIGR01525">
    <property type="entry name" value="ATPase-IB_hvy"/>
    <property type="match status" value="1"/>
</dbReference>
<keyword evidence="12" id="KW-1003">Cell membrane</keyword>
<feature type="transmembrane region" description="Helical" evidence="12">
    <location>
        <begin position="240"/>
        <end position="258"/>
    </location>
</feature>
<dbReference type="InterPro" id="IPR023298">
    <property type="entry name" value="ATPase_P-typ_TM_dom_sf"/>
</dbReference>
<dbReference type="InterPro" id="IPR051014">
    <property type="entry name" value="Cation_Transport_ATPase_IB"/>
</dbReference>
<dbReference type="EC" id="7.2.2.21" evidence="10"/>
<feature type="transmembrane region" description="Helical" evidence="12">
    <location>
        <begin position="40"/>
        <end position="62"/>
    </location>
</feature>
<dbReference type="InterPro" id="IPR044492">
    <property type="entry name" value="P_typ_ATPase_HD_dom"/>
</dbReference>
<dbReference type="PANTHER" id="PTHR48085">
    <property type="entry name" value="CADMIUM/ZINC-TRANSPORTING ATPASE HMA2-RELATED"/>
    <property type="match status" value="1"/>
</dbReference>
<dbReference type="SFLD" id="SFLDS00003">
    <property type="entry name" value="Haloacid_Dehalogenase"/>
    <property type="match status" value="1"/>
</dbReference>
<comment type="subcellular location">
    <subcellularLocation>
        <location evidence="1">Cell membrane</location>
        <topology evidence="1">Multi-pass membrane protein</topology>
    </subcellularLocation>
</comment>
<dbReference type="InterPro" id="IPR036412">
    <property type="entry name" value="HAD-like_sf"/>
</dbReference>
<dbReference type="Gene3D" id="3.40.50.1000">
    <property type="entry name" value="HAD superfamily/HAD-like"/>
    <property type="match status" value="1"/>
</dbReference>
<dbReference type="InterPro" id="IPR008250">
    <property type="entry name" value="ATPase_P-typ_transduc_dom_A_sf"/>
</dbReference>
<feature type="domain" description="P-type ATPase A" evidence="13">
    <location>
        <begin position="122"/>
        <end position="224"/>
    </location>
</feature>
<dbReference type="PANTHER" id="PTHR48085:SF5">
    <property type="entry name" value="CADMIUM_ZINC-TRANSPORTING ATPASE HMA4-RELATED"/>
    <property type="match status" value="1"/>
</dbReference>
<comment type="similarity">
    <text evidence="2 12">Belongs to the cation transport ATPase (P-type) (TC 3.A.3) family. Type IB subfamily.</text>
</comment>
<keyword evidence="9 12" id="KW-0472">Membrane</keyword>
<accession>A0A0R1GVQ9</accession>
<dbReference type="Gene3D" id="3.40.1110.10">
    <property type="entry name" value="Calcium-transporting ATPase, cytoplasmic domain N"/>
    <property type="match status" value="1"/>
</dbReference>
<dbReference type="SUPFAM" id="SSF56784">
    <property type="entry name" value="HAD-like"/>
    <property type="match status" value="1"/>
</dbReference>
<dbReference type="SUPFAM" id="SSF81665">
    <property type="entry name" value="Calcium ATPase, transmembrane domain M"/>
    <property type="match status" value="1"/>
</dbReference>
<feature type="transmembrane region" description="Helical" evidence="12">
    <location>
        <begin position="608"/>
        <end position="625"/>
    </location>
</feature>
<evidence type="ECO:0000256" key="12">
    <source>
        <dbReference type="RuleBase" id="RU362081"/>
    </source>
</evidence>
<dbReference type="GO" id="GO:0008551">
    <property type="term" value="F:P-type cadmium transporter activity"/>
    <property type="evidence" value="ECO:0007669"/>
    <property type="project" value="UniProtKB-EC"/>
</dbReference>
<dbReference type="NCBIfam" id="TIGR01511">
    <property type="entry name" value="ATPase-IB1_Cu"/>
    <property type="match status" value="1"/>
</dbReference>
<keyword evidence="8" id="KW-0813">Transport</keyword>
<evidence type="ECO:0000313" key="14">
    <source>
        <dbReference type="EMBL" id="KRK38112.1"/>
    </source>
</evidence>
<evidence type="ECO:0000256" key="11">
    <source>
        <dbReference type="ARBA" id="ARBA00049338"/>
    </source>
</evidence>
<dbReference type="PROSITE" id="PS00154">
    <property type="entry name" value="ATPASE_E1_E2"/>
    <property type="match status" value="1"/>
</dbReference>
<dbReference type="InterPro" id="IPR023214">
    <property type="entry name" value="HAD_sf"/>
</dbReference>
<dbReference type="GO" id="GO:0046872">
    <property type="term" value="F:metal ion binding"/>
    <property type="evidence" value="ECO:0007669"/>
    <property type="project" value="UniProtKB-KW"/>
</dbReference>
<dbReference type="PRINTS" id="PR00119">
    <property type="entry name" value="CATATPASE"/>
</dbReference>
<reference evidence="14 15" key="1">
    <citation type="journal article" date="2015" name="Genome Announc.">
        <title>Expanding the biotechnology potential of lactobacilli through comparative genomics of 213 strains and associated genera.</title>
        <authorList>
            <person name="Sun Z."/>
            <person name="Harris H.M."/>
            <person name="McCann A."/>
            <person name="Guo C."/>
            <person name="Argimon S."/>
            <person name="Zhang W."/>
            <person name="Yang X."/>
            <person name="Jeffery I.B."/>
            <person name="Cooney J.C."/>
            <person name="Kagawa T.F."/>
            <person name="Liu W."/>
            <person name="Song Y."/>
            <person name="Salvetti E."/>
            <person name="Wrobel A."/>
            <person name="Rasinkangas P."/>
            <person name="Parkhill J."/>
            <person name="Rea M.C."/>
            <person name="O'Sullivan O."/>
            <person name="Ritari J."/>
            <person name="Douillard F.P."/>
            <person name="Paul Ross R."/>
            <person name="Yang R."/>
            <person name="Briner A.E."/>
            <person name="Felis G.E."/>
            <person name="de Vos W.M."/>
            <person name="Barrangou R."/>
            <person name="Klaenhammer T.R."/>
            <person name="Caufield P.W."/>
            <person name="Cui Y."/>
            <person name="Zhang H."/>
            <person name="O'Toole P.W."/>
        </authorList>
    </citation>
    <scope>NUCLEOTIDE SEQUENCE [LARGE SCALE GENOMIC DNA]</scope>
    <source>
        <strain evidence="14 15">DSM 20534</strain>
    </source>
</reference>
<dbReference type="AlphaFoldDB" id="A0A0R1GVQ9"/>
<keyword evidence="4 12" id="KW-0812">Transmembrane</keyword>
<keyword evidence="3" id="KW-0104">Cadmium</keyword>
<gene>
    <name evidence="14" type="ORF">FC62_GL000885</name>
</gene>